<dbReference type="Proteomes" id="UP000435910">
    <property type="component" value="Unassembled WGS sequence"/>
</dbReference>
<keyword evidence="6 13" id="KW-0812">Transmembrane</keyword>
<sequence length="229" mass="26080">MYMRKRESHILDRFLIYPLEMIPYVVLTLAAAFTVHEVAHAYVAYKFGDETAKRQGRLTLNPLKHLDPFGTILIFILGFGWAKPVPVNRFYFKNPRLAGFLVSIAGPISNLILAFIGFILLLLSVKLSGTLPAGFYSGLLQFFTIWVNLNLLLFLFNLMPFPPLDGFRVIQDVVAPEVRAKLSKYEAYGSIVFLIIVITPLGQYVFWPFLNDGRELIISIFNSVFRPLM</sequence>
<reference evidence="15 18" key="2">
    <citation type="submission" date="2020-12" db="EMBL/GenBank/DDBJ databases">
        <title>FDA dAtabase for Regulatory Grade micrObial Sequences (FDA-ARGOS): Supporting development and validation of Infectious Disease Dx tests.</title>
        <authorList>
            <person name="Nelson B."/>
            <person name="Plummer A."/>
            <person name="Tallon L."/>
            <person name="Sadzewicz L."/>
            <person name="Zhao X."/>
            <person name="Boylan J."/>
            <person name="Ott S."/>
            <person name="Bowen H."/>
            <person name="Vavikolanu K."/>
            <person name="Mehta A."/>
            <person name="Aluvathingal J."/>
            <person name="Nadendla S."/>
            <person name="Myers T."/>
            <person name="Yan Y."/>
            <person name="Sichtig H."/>
        </authorList>
    </citation>
    <scope>NUCLEOTIDE SEQUENCE [LARGE SCALE GENOMIC DNA]</scope>
    <source>
        <strain evidence="15 18">FDAARGOS_923</strain>
    </source>
</reference>
<accession>A0A1Y0YLB4</accession>
<keyword evidence="7" id="KW-0479">Metal-binding</keyword>
<dbReference type="GO" id="GO:0005886">
    <property type="term" value="C:plasma membrane"/>
    <property type="evidence" value="ECO:0007669"/>
    <property type="project" value="UniProtKB-SubCell"/>
</dbReference>
<reference evidence="16 17" key="1">
    <citation type="submission" date="2019-06" db="EMBL/GenBank/DDBJ databases">
        <title>Genome sequence analysis of &gt;100 Bacillus licheniformis strains suggests intrinsic resistance to this species.</title>
        <authorList>
            <person name="Wels M."/>
            <person name="Siezen R.J."/>
            <person name="Johansen E."/>
            <person name="Stuer-Lauridsen B."/>
            <person name="Bjerre K."/>
            <person name="Nielsen B.K.K."/>
        </authorList>
    </citation>
    <scope>NUCLEOTIDE SEQUENCE [LARGE SCALE GENOMIC DNA]</scope>
    <source>
        <strain evidence="16 17">BAC-16736</strain>
    </source>
</reference>
<evidence type="ECO:0000313" key="15">
    <source>
        <dbReference type="EMBL" id="QPR73680.1"/>
    </source>
</evidence>
<evidence type="ECO:0000256" key="10">
    <source>
        <dbReference type="ARBA" id="ARBA00022989"/>
    </source>
</evidence>
<evidence type="ECO:0000313" key="17">
    <source>
        <dbReference type="Proteomes" id="UP000435910"/>
    </source>
</evidence>
<keyword evidence="11 16" id="KW-0482">Metalloprotease</keyword>
<comment type="subcellular location">
    <subcellularLocation>
        <location evidence="2">Cell membrane</location>
        <topology evidence="2">Multi-pass membrane protein</topology>
    </subcellularLocation>
</comment>
<evidence type="ECO:0000256" key="2">
    <source>
        <dbReference type="ARBA" id="ARBA00004651"/>
    </source>
</evidence>
<dbReference type="EMBL" id="NILC01000023">
    <property type="protein sequence ID" value="TWL27364.1"/>
    <property type="molecule type" value="Genomic_DNA"/>
</dbReference>
<evidence type="ECO:0000256" key="9">
    <source>
        <dbReference type="ARBA" id="ARBA00022833"/>
    </source>
</evidence>
<organism evidence="16 17">
    <name type="scientific">Bacillus licheniformis</name>
    <dbReference type="NCBI Taxonomy" id="1402"/>
    <lineage>
        <taxon>Bacteria</taxon>
        <taxon>Bacillati</taxon>
        <taxon>Bacillota</taxon>
        <taxon>Bacilli</taxon>
        <taxon>Bacillales</taxon>
        <taxon>Bacillaceae</taxon>
        <taxon>Bacillus</taxon>
    </lineage>
</organism>
<evidence type="ECO:0000256" key="8">
    <source>
        <dbReference type="ARBA" id="ARBA00022801"/>
    </source>
</evidence>
<dbReference type="InterPro" id="IPR052348">
    <property type="entry name" value="Metallopeptidase_M50B"/>
</dbReference>
<dbReference type="PANTHER" id="PTHR35864">
    <property type="entry name" value="ZINC METALLOPROTEASE MJ0611-RELATED"/>
    <property type="match status" value="1"/>
</dbReference>
<evidence type="ECO:0000256" key="4">
    <source>
        <dbReference type="ARBA" id="ARBA00022475"/>
    </source>
</evidence>
<dbReference type="CDD" id="cd06158">
    <property type="entry name" value="S2P-M50_like_1"/>
    <property type="match status" value="1"/>
</dbReference>
<evidence type="ECO:0000313" key="18">
    <source>
        <dbReference type="Proteomes" id="UP000595038"/>
    </source>
</evidence>
<dbReference type="PANTHER" id="PTHR35864:SF1">
    <property type="entry name" value="ZINC METALLOPROTEASE YWHC-RELATED"/>
    <property type="match status" value="1"/>
</dbReference>
<feature type="transmembrane region" description="Helical" evidence="13">
    <location>
        <begin position="135"/>
        <end position="158"/>
    </location>
</feature>
<dbReference type="Proteomes" id="UP000595038">
    <property type="component" value="Chromosome"/>
</dbReference>
<evidence type="ECO:0000256" key="5">
    <source>
        <dbReference type="ARBA" id="ARBA00022670"/>
    </source>
</evidence>
<dbReference type="GO" id="GO:0006508">
    <property type="term" value="P:proteolysis"/>
    <property type="evidence" value="ECO:0007669"/>
    <property type="project" value="UniProtKB-KW"/>
</dbReference>
<dbReference type="GO" id="GO:0046872">
    <property type="term" value="F:metal ion binding"/>
    <property type="evidence" value="ECO:0007669"/>
    <property type="project" value="UniProtKB-KW"/>
</dbReference>
<gene>
    <name evidence="16" type="ORF">CHCC16736_2685</name>
    <name evidence="15" type="ORF">I6G80_05300</name>
</gene>
<keyword evidence="8" id="KW-0378">Hydrolase</keyword>
<dbReference type="InterPro" id="IPR044537">
    <property type="entry name" value="Rip2-like"/>
</dbReference>
<protein>
    <submittedName>
        <fullName evidence="16">Putative zinc metalloprotease Rip2</fullName>
    </submittedName>
    <submittedName>
        <fullName evidence="15">Site-2 protease family protein</fullName>
    </submittedName>
</protein>
<keyword evidence="9" id="KW-0862">Zinc</keyword>
<keyword evidence="12 13" id="KW-0472">Membrane</keyword>
<feature type="domain" description="Peptidase M50" evidence="14">
    <location>
        <begin position="25"/>
        <end position="124"/>
    </location>
</feature>
<evidence type="ECO:0000256" key="12">
    <source>
        <dbReference type="ARBA" id="ARBA00023136"/>
    </source>
</evidence>
<feature type="transmembrane region" description="Helical" evidence="13">
    <location>
        <begin position="21"/>
        <end position="45"/>
    </location>
</feature>
<comment type="cofactor">
    <cofactor evidence="1">
        <name>Zn(2+)</name>
        <dbReference type="ChEBI" id="CHEBI:29105"/>
    </cofactor>
</comment>
<feature type="transmembrane region" description="Helical" evidence="13">
    <location>
        <begin position="97"/>
        <end position="123"/>
    </location>
</feature>
<keyword evidence="5 16" id="KW-0645">Protease</keyword>
<feature type="transmembrane region" description="Helical" evidence="13">
    <location>
        <begin position="187"/>
        <end position="206"/>
    </location>
</feature>
<dbReference type="AlphaFoldDB" id="A0A1Y0YLB4"/>
<evidence type="ECO:0000256" key="6">
    <source>
        <dbReference type="ARBA" id="ARBA00022692"/>
    </source>
</evidence>
<evidence type="ECO:0000256" key="7">
    <source>
        <dbReference type="ARBA" id="ARBA00022723"/>
    </source>
</evidence>
<feature type="transmembrane region" description="Helical" evidence="13">
    <location>
        <begin position="65"/>
        <end position="85"/>
    </location>
</feature>
<evidence type="ECO:0000313" key="16">
    <source>
        <dbReference type="EMBL" id="TWL27364.1"/>
    </source>
</evidence>
<dbReference type="OMA" id="NPIRHLD"/>
<proteinExistence type="inferred from homology"/>
<evidence type="ECO:0000256" key="3">
    <source>
        <dbReference type="ARBA" id="ARBA00007931"/>
    </source>
</evidence>
<evidence type="ECO:0000256" key="11">
    <source>
        <dbReference type="ARBA" id="ARBA00023049"/>
    </source>
</evidence>
<evidence type="ECO:0000256" key="13">
    <source>
        <dbReference type="SAM" id="Phobius"/>
    </source>
</evidence>
<keyword evidence="4" id="KW-1003">Cell membrane</keyword>
<dbReference type="EMBL" id="CP065647">
    <property type="protein sequence ID" value="QPR73680.1"/>
    <property type="molecule type" value="Genomic_DNA"/>
</dbReference>
<evidence type="ECO:0000256" key="1">
    <source>
        <dbReference type="ARBA" id="ARBA00001947"/>
    </source>
</evidence>
<dbReference type="GO" id="GO:0008237">
    <property type="term" value="F:metallopeptidase activity"/>
    <property type="evidence" value="ECO:0007669"/>
    <property type="project" value="UniProtKB-KW"/>
</dbReference>
<keyword evidence="10 13" id="KW-1133">Transmembrane helix</keyword>
<dbReference type="Pfam" id="PF02163">
    <property type="entry name" value="Peptidase_M50"/>
    <property type="match status" value="2"/>
</dbReference>
<comment type="similarity">
    <text evidence="3">Belongs to the peptidase M50B family.</text>
</comment>
<name>A0A1Y0YLB4_BACLI</name>
<feature type="domain" description="Peptidase M50" evidence="14">
    <location>
        <begin position="137"/>
        <end position="193"/>
    </location>
</feature>
<dbReference type="InterPro" id="IPR008915">
    <property type="entry name" value="Peptidase_M50"/>
</dbReference>
<evidence type="ECO:0000259" key="14">
    <source>
        <dbReference type="Pfam" id="PF02163"/>
    </source>
</evidence>